<dbReference type="PANTHER" id="PTHR40744">
    <property type="entry name" value="SODIUM STIBOGLUCONATE RESISTANCE PROTEIN-RELATED"/>
    <property type="match status" value="1"/>
</dbReference>
<dbReference type="PANTHER" id="PTHR40744:SF1">
    <property type="entry name" value="SODIUM STIBOGLUCONATE RESISTANCE PROTEIN"/>
    <property type="match status" value="1"/>
</dbReference>
<reference evidence="3" key="1">
    <citation type="submission" date="2019-02" db="EMBL/GenBank/DDBJ databases">
        <title>FDA dAtabase for Regulatory Grade micrObial Sequences (FDA-ARGOS): Supporting development and validation of Infectious Disease Dx tests.</title>
        <authorList>
            <person name="Duncan R."/>
            <person name="Fisher C."/>
            <person name="Tallon L."/>
            <person name="Sadzewicz L."/>
            <person name="Sengamalay N."/>
            <person name="Ott S."/>
            <person name="Godinez A."/>
            <person name="Nagaraj S."/>
            <person name="Vavikolanu K."/>
            <person name="Vyas G."/>
            <person name="Nadendla S."/>
            <person name="Aluvathingal J."/>
            <person name="Sichtig H."/>
        </authorList>
    </citation>
    <scope>NUCLEOTIDE SEQUENCE [LARGE SCALE GENOMIC DNA]</scope>
    <source>
        <strain evidence="3">FDAARGOS_360</strain>
    </source>
</reference>
<sequence>MGNRQSSVPLEGEGHPEVFYRGVKAAQEGRFTVSEVYFVQALTRHPGRHFWDTFTKAVLQKERSAGFEGGGASLPKDGVQEDVDAGPAADGSLGPCNDVQPQTVLGGSVPDKADELPGSGDRGDGGDSAEQADARTNGAQSVHDTKVVDVFLPLDGGLTDVMDYYRLLADIGHTYLQLIPSTAHMEKVTGLAARYCIFTITHTQMLLHCLTLWKEAKLGDGGGFIDYAKVRNLKICSGVAELAAELNPDSHSPNKGKQKWRMIDRTASLLFTLQLLEANCRYYCLAFLVNYCGLLLRSYSRLTDQRKVNRVHANIVEHLDMVSRLVLGLAGEYPNEYLSRLIMASLPKPSNFDRECLSSMGASSHMSSQKILSFGNDQHRHLYASGYPWSPTESALIPLILARNVRLNVQENVSRHSQAQLRSPAERMSYHYTNWNFNTGLVIVPGCSLYMLKKSLPGFVPGKSTFAHYAITAEHEELHLPGAAADAHWQRGSAAVHVPGDGGGAAHGSHRNPPISEGSAGAEKREALTKKCEERLIKKRRYINSDLHLSDERTCVALCLEEACAIALPSVRLASMLRKMSGIPESAEFINNVTNLVTGLYGPDSSEWHIIASILRKHLEERGEVLQPGFPCKGAHVDSMEGELQRDCGVGIGWGVCLSSENAKAAQASADVEARFPEAAQQARGASPVGHSSAFQQPPGGHLGLLPACSGYCVGVSAAARDWLFPTSRTRILLRCPTLWREESLGDGGGFVGHRRTRGVRIAAAAVPAHDAAGTGRGSARVSKREWRRMSCTASMLSTLALVEASCCYCEQSSLIGYCRHWDAMPGLLRNAGSGYPQERVGKLVAAHMPPLTSDALEGSLPAEKRCSNSSTRRWACLSSDRHRHLCGPGGAGAQLFVCPGRGAKAHGAEMTARAAYGGRVAASPVHSGVDGTRAAVLGPRADGVASNAHLGQADDAVKATTPAPRTAFAERCREKALSGGGATSTDLDLSEEHTLVLLRLGDATDHWRAIPLCMQALANVAETLRGAESAEVVMPRSALVRSLWWPLAARETRSVSFGRAGADLSFAANPSARVSSP</sequence>
<dbReference type="VEuPathDB" id="TriTrypDB:LDHU3_31.1510"/>
<evidence type="ECO:0000256" key="1">
    <source>
        <dbReference type="SAM" id="MobiDB-lite"/>
    </source>
</evidence>
<evidence type="ECO:0008006" key="4">
    <source>
        <dbReference type="Google" id="ProtNLM"/>
    </source>
</evidence>
<dbReference type="AlphaFoldDB" id="A0A504XSY9"/>
<protein>
    <recommendedName>
        <fullName evidence="4">Sodium stibogluconate resistance protein</fullName>
    </recommendedName>
</protein>
<dbReference type="VEuPathDB" id="TriTrypDB:LDHU3_31.1540"/>
<accession>A0A504XSY9</accession>
<dbReference type="VEuPathDB" id="TriTrypDB:LdCL_310016100"/>
<gene>
    <name evidence="2" type="ORF">CGC20_21610</name>
</gene>
<dbReference type="VEuPathDB" id="TriTrypDB:LdBPK_073400.1"/>
<dbReference type="VEuPathDB" id="TriTrypDB:LdCL_310015600"/>
<feature type="region of interest" description="Disordered" evidence="1">
    <location>
        <begin position="68"/>
        <end position="140"/>
    </location>
</feature>
<dbReference type="Proteomes" id="UP000318821">
    <property type="component" value="Unassembled WGS sequence"/>
</dbReference>
<dbReference type="VEuPathDB" id="TriTrypDB:LDHU3_31.1560"/>
<dbReference type="EMBL" id="RHLD01000071">
    <property type="protein sequence ID" value="TPP49150.1"/>
    <property type="molecule type" value="Genomic_DNA"/>
</dbReference>
<feature type="compositionally biased region" description="Basic and acidic residues" evidence="1">
    <location>
        <begin position="111"/>
        <end position="125"/>
    </location>
</feature>
<organism evidence="2 3">
    <name type="scientific">Leishmania donovani</name>
    <dbReference type="NCBI Taxonomy" id="5661"/>
    <lineage>
        <taxon>Eukaryota</taxon>
        <taxon>Discoba</taxon>
        <taxon>Euglenozoa</taxon>
        <taxon>Kinetoplastea</taxon>
        <taxon>Metakinetoplastina</taxon>
        <taxon>Trypanosomatida</taxon>
        <taxon>Trypanosomatidae</taxon>
        <taxon>Leishmaniinae</taxon>
        <taxon>Leishmania</taxon>
    </lineage>
</organism>
<evidence type="ECO:0000313" key="3">
    <source>
        <dbReference type="Proteomes" id="UP000318821"/>
    </source>
</evidence>
<proteinExistence type="predicted"/>
<comment type="caution">
    <text evidence="2">The sequence shown here is derived from an EMBL/GenBank/DDBJ whole genome shotgun (WGS) entry which is preliminary data.</text>
</comment>
<evidence type="ECO:0000313" key="2">
    <source>
        <dbReference type="EMBL" id="TPP49150.1"/>
    </source>
</evidence>
<name>A0A504XSY9_LEIDO</name>
<feature type="region of interest" description="Disordered" evidence="1">
    <location>
        <begin position="496"/>
        <end position="524"/>
    </location>
</feature>